<evidence type="ECO:0000256" key="1">
    <source>
        <dbReference type="SAM" id="MobiDB-lite"/>
    </source>
</evidence>
<reference evidence="2" key="1">
    <citation type="journal article" date="2014" name="Front. Microbiol.">
        <title>High frequency of phylogenetically diverse reductive dehalogenase-homologous genes in deep subseafloor sedimentary metagenomes.</title>
        <authorList>
            <person name="Kawai M."/>
            <person name="Futagami T."/>
            <person name="Toyoda A."/>
            <person name="Takaki Y."/>
            <person name="Nishi S."/>
            <person name="Hori S."/>
            <person name="Arai W."/>
            <person name="Tsubouchi T."/>
            <person name="Morono Y."/>
            <person name="Uchiyama I."/>
            <person name="Ito T."/>
            <person name="Fujiyama A."/>
            <person name="Inagaki F."/>
            <person name="Takami H."/>
        </authorList>
    </citation>
    <scope>NUCLEOTIDE SEQUENCE</scope>
    <source>
        <strain evidence="2">Expedition CK06-06</strain>
    </source>
</reference>
<feature type="non-terminal residue" evidence="2">
    <location>
        <position position="1"/>
    </location>
</feature>
<proteinExistence type="predicted"/>
<dbReference type="EMBL" id="BARW01042787">
    <property type="protein sequence ID" value="GAJ16496.1"/>
    <property type="molecule type" value="Genomic_DNA"/>
</dbReference>
<evidence type="ECO:0000313" key="2">
    <source>
        <dbReference type="EMBL" id="GAJ16496.1"/>
    </source>
</evidence>
<feature type="compositionally biased region" description="Basic and acidic residues" evidence="1">
    <location>
        <begin position="35"/>
        <end position="52"/>
    </location>
</feature>
<accession>X1VL70</accession>
<name>X1VL70_9ZZZZ</name>
<comment type="caution">
    <text evidence="2">The sequence shown here is derived from an EMBL/GenBank/DDBJ whole genome shotgun (WGS) entry which is preliminary data.</text>
</comment>
<protein>
    <submittedName>
        <fullName evidence="2">Uncharacterized protein</fullName>
    </submittedName>
</protein>
<sequence length="52" mass="5968">TSAGAKKILELLDQKDIDIEAIIDFIKKGKKVKKMSNEKTDDERFSDEEKKV</sequence>
<dbReference type="AlphaFoldDB" id="X1VL70"/>
<feature type="region of interest" description="Disordered" evidence="1">
    <location>
        <begin position="33"/>
        <end position="52"/>
    </location>
</feature>
<feature type="non-terminal residue" evidence="2">
    <location>
        <position position="52"/>
    </location>
</feature>
<gene>
    <name evidence="2" type="ORF">S12H4_63165</name>
</gene>
<organism evidence="2">
    <name type="scientific">marine sediment metagenome</name>
    <dbReference type="NCBI Taxonomy" id="412755"/>
    <lineage>
        <taxon>unclassified sequences</taxon>
        <taxon>metagenomes</taxon>
        <taxon>ecological metagenomes</taxon>
    </lineage>
</organism>